<dbReference type="EMBL" id="KB310836">
    <property type="protein sequence ID" value="ELT90628.1"/>
    <property type="molecule type" value="Genomic_DNA"/>
</dbReference>
<reference evidence="12" key="1">
    <citation type="submission" date="2012-12" db="EMBL/GenBank/DDBJ databases">
        <authorList>
            <person name="Hellsten U."/>
            <person name="Grimwood J."/>
            <person name="Chapman J.A."/>
            <person name="Shapiro H."/>
            <person name="Aerts A."/>
            <person name="Otillar R.P."/>
            <person name="Terry A.Y."/>
            <person name="Boore J.L."/>
            <person name="Simakov O."/>
            <person name="Marletaz F."/>
            <person name="Cho S.-J."/>
            <person name="Edsinger-Gonzales E."/>
            <person name="Havlak P."/>
            <person name="Kuo D.-H."/>
            <person name="Larsson T."/>
            <person name="Lv J."/>
            <person name="Arendt D."/>
            <person name="Savage R."/>
            <person name="Osoegawa K."/>
            <person name="de Jong P."/>
            <person name="Lindberg D.R."/>
            <person name="Seaver E.C."/>
            <person name="Weisblat D.A."/>
            <person name="Putnam N.H."/>
            <person name="Grigoriev I.V."/>
            <person name="Rokhsar D.S."/>
        </authorList>
    </citation>
    <scope>NUCLEOTIDE SEQUENCE</scope>
    <source>
        <strain evidence="12">I ESC-2004</strain>
    </source>
</reference>
<dbReference type="SUPFAM" id="SSF81321">
    <property type="entry name" value="Family A G protein-coupled receptor-like"/>
    <property type="match status" value="1"/>
</dbReference>
<keyword evidence="7" id="KW-0807">Transducer</keyword>
<feature type="transmembrane region" description="Helical" evidence="8">
    <location>
        <begin position="340"/>
        <end position="360"/>
    </location>
</feature>
<evidence type="ECO:0000256" key="5">
    <source>
        <dbReference type="ARBA" id="ARBA00023136"/>
    </source>
</evidence>
<evidence type="ECO:0000256" key="7">
    <source>
        <dbReference type="ARBA" id="ARBA00023224"/>
    </source>
</evidence>
<evidence type="ECO:0000256" key="2">
    <source>
        <dbReference type="ARBA" id="ARBA00022692"/>
    </source>
</evidence>
<evidence type="ECO:0000313" key="10">
    <source>
        <dbReference type="EMBL" id="ELT90628.1"/>
    </source>
</evidence>
<dbReference type="InterPro" id="IPR000276">
    <property type="entry name" value="GPCR_Rhodpsn"/>
</dbReference>
<dbReference type="GO" id="GO:0004930">
    <property type="term" value="F:G protein-coupled receptor activity"/>
    <property type="evidence" value="ECO:0007669"/>
    <property type="project" value="UniProtKB-KW"/>
</dbReference>
<gene>
    <name evidence="10" type="ORF">CAPTEDRAFT_192015</name>
</gene>
<protein>
    <recommendedName>
        <fullName evidence="9">G-protein coupled receptors family 1 profile domain-containing protein</fullName>
    </recommendedName>
</protein>
<reference evidence="10 12" key="2">
    <citation type="journal article" date="2013" name="Nature">
        <title>Insights into bilaterian evolution from three spiralian genomes.</title>
        <authorList>
            <person name="Simakov O."/>
            <person name="Marletaz F."/>
            <person name="Cho S.J."/>
            <person name="Edsinger-Gonzales E."/>
            <person name="Havlak P."/>
            <person name="Hellsten U."/>
            <person name="Kuo D.H."/>
            <person name="Larsson T."/>
            <person name="Lv J."/>
            <person name="Arendt D."/>
            <person name="Savage R."/>
            <person name="Osoegawa K."/>
            <person name="de Jong P."/>
            <person name="Grimwood J."/>
            <person name="Chapman J.A."/>
            <person name="Shapiro H."/>
            <person name="Aerts A."/>
            <person name="Otillar R.P."/>
            <person name="Terry A.Y."/>
            <person name="Boore J.L."/>
            <person name="Grigoriev I.V."/>
            <person name="Lindberg D.R."/>
            <person name="Seaver E.C."/>
            <person name="Weisblat D.A."/>
            <person name="Putnam N.H."/>
            <person name="Rokhsar D.S."/>
        </authorList>
    </citation>
    <scope>NUCLEOTIDE SEQUENCE</scope>
    <source>
        <strain evidence="10 12">I ESC-2004</strain>
    </source>
</reference>
<feature type="transmembrane region" description="Helical" evidence="8">
    <location>
        <begin position="41"/>
        <end position="67"/>
    </location>
</feature>
<keyword evidence="4" id="KW-0297">G-protein coupled receptor</keyword>
<proteinExistence type="predicted"/>
<dbReference type="EMBL" id="AMQN01003067">
    <property type="status" value="NOT_ANNOTATED_CDS"/>
    <property type="molecule type" value="Genomic_DNA"/>
</dbReference>
<accession>R7TA55</accession>
<evidence type="ECO:0000256" key="6">
    <source>
        <dbReference type="ARBA" id="ARBA00023170"/>
    </source>
</evidence>
<evidence type="ECO:0000256" key="3">
    <source>
        <dbReference type="ARBA" id="ARBA00022989"/>
    </source>
</evidence>
<feature type="transmembrane region" description="Helical" evidence="8">
    <location>
        <begin position="79"/>
        <end position="104"/>
    </location>
</feature>
<keyword evidence="3 8" id="KW-1133">Transmembrane helix</keyword>
<dbReference type="PROSITE" id="PS50262">
    <property type="entry name" value="G_PROTEIN_RECEP_F1_2"/>
    <property type="match status" value="1"/>
</dbReference>
<name>R7TA55_CAPTE</name>
<dbReference type="PRINTS" id="PR00237">
    <property type="entry name" value="GPCRRHODOPSN"/>
</dbReference>
<keyword evidence="5 8" id="KW-0472">Membrane</keyword>
<feature type="transmembrane region" description="Helical" evidence="8">
    <location>
        <begin position="300"/>
        <end position="320"/>
    </location>
</feature>
<dbReference type="HOGENOM" id="CLU_742366_0_0_1"/>
<dbReference type="InterPro" id="IPR050125">
    <property type="entry name" value="GPCR_opsins"/>
</dbReference>
<evidence type="ECO:0000259" key="9">
    <source>
        <dbReference type="PROSITE" id="PS50262"/>
    </source>
</evidence>
<keyword evidence="12" id="KW-1185">Reference proteome</keyword>
<dbReference type="PANTHER" id="PTHR24240">
    <property type="entry name" value="OPSIN"/>
    <property type="match status" value="1"/>
</dbReference>
<dbReference type="InterPro" id="IPR017452">
    <property type="entry name" value="GPCR_Rhodpsn_7TM"/>
</dbReference>
<evidence type="ECO:0000256" key="1">
    <source>
        <dbReference type="ARBA" id="ARBA00004141"/>
    </source>
</evidence>
<feature type="domain" description="G-protein coupled receptors family 1 profile" evidence="9">
    <location>
        <begin position="60"/>
        <end position="353"/>
    </location>
</feature>
<sequence>MLAEDLLTGVTVTSDNLQDRDIEDGGHHHHHGEVFNDISQWNTALCASLLILILTICLIFNALNAATLIHKKSCSSNSVIMLLSSCMSLVSYVILLPMTLAGVAAPKPVITETYCYVQESLTLGVILLGFFLPSLNSLNRMIVVQSGQRNWCKSRHLAGFVFGFLAVVTLSILIPLFTVKEEGSVIHEHGCHLWSVRVGPAMWYRVYTILAGLVLCITIMVLSYAQIFRKVMTSTNSVSNHADPGYAKPSSVSVIAKSSDATLNLRSMDRLPLSRECPHTAVHSSHVQTRFRRHRQVAKIAFIMIGIYVVIWIPWAVVTWMSVGSSEGSINHELRLTTMVIGYVPAAVDPLLNVFMSPVLKAEMKKRVQKWTG</sequence>
<organism evidence="10">
    <name type="scientific">Capitella teleta</name>
    <name type="common">Polychaete worm</name>
    <dbReference type="NCBI Taxonomy" id="283909"/>
    <lineage>
        <taxon>Eukaryota</taxon>
        <taxon>Metazoa</taxon>
        <taxon>Spiralia</taxon>
        <taxon>Lophotrochozoa</taxon>
        <taxon>Annelida</taxon>
        <taxon>Polychaeta</taxon>
        <taxon>Sedentaria</taxon>
        <taxon>Scolecida</taxon>
        <taxon>Capitellidae</taxon>
        <taxon>Capitella</taxon>
    </lineage>
</organism>
<evidence type="ECO:0000313" key="11">
    <source>
        <dbReference type="EnsemblMetazoa" id="CapteP192015"/>
    </source>
</evidence>
<dbReference type="CDD" id="cd00637">
    <property type="entry name" value="7tm_classA_rhodopsin-like"/>
    <property type="match status" value="1"/>
</dbReference>
<dbReference type="Proteomes" id="UP000014760">
    <property type="component" value="Unassembled WGS sequence"/>
</dbReference>
<dbReference type="EnsemblMetazoa" id="CapteT192015">
    <property type="protein sequence ID" value="CapteP192015"/>
    <property type="gene ID" value="CapteG192015"/>
</dbReference>
<evidence type="ECO:0000256" key="4">
    <source>
        <dbReference type="ARBA" id="ARBA00023040"/>
    </source>
</evidence>
<dbReference type="Pfam" id="PF00001">
    <property type="entry name" value="7tm_1"/>
    <property type="match status" value="1"/>
</dbReference>
<keyword evidence="2 8" id="KW-0812">Transmembrane</keyword>
<dbReference type="Gene3D" id="1.20.1070.10">
    <property type="entry name" value="Rhodopsin 7-helix transmembrane proteins"/>
    <property type="match status" value="1"/>
</dbReference>
<dbReference type="STRING" id="283909.R7TA55"/>
<comment type="subcellular location">
    <subcellularLocation>
        <location evidence="1">Membrane</location>
        <topology evidence="1">Multi-pass membrane protein</topology>
    </subcellularLocation>
</comment>
<dbReference type="GO" id="GO:0016020">
    <property type="term" value="C:membrane"/>
    <property type="evidence" value="ECO:0007669"/>
    <property type="project" value="UniProtKB-SubCell"/>
</dbReference>
<dbReference type="AlphaFoldDB" id="R7TA55"/>
<reference evidence="11" key="3">
    <citation type="submission" date="2015-06" db="UniProtKB">
        <authorList>
            <consortium name="EnsemblMetazoa"/>
        </authorList>
    </citation>
    <scope>IDENTIFICATION</scope>
</reference>
<feature type="transmembrane region" description="Helical" evidence="8">
    <location>
        <begin position="202"/>
        <end position="225"/>
    </location>
</feature>
<evidence type="ECO:0000313" key="12">
    <source>
        <dbReference type="Proteomes" id="UP000014760"/>
    </source>
</evidence>
<evidence type="ECO:0000256" key="8">
    <source>
        <dbReference type="SAM" id="Phobius"/>
    </source>
</evidence>
<feature type="transmembrane region" description="Helical" evidence="8">
    <location>
        <begin position="157"/>
        <end position="177"/>
    </location>
</feature>
<keyword evidence="6" id="KW-0675">Receptor</keyword>
<feature type="transmembrane region" description="Helical" evidence="8">
    <location>
        <begin position="116"/>
        <end position="136"/>
    </location>
</feature>